<evidence type="ECO:0000313" key="3">
    <source>
        <dbReference type="Proteomes" id="UP000592820"/>
    </source>
</evidence>
<proteinExistence type="predicted"/>
<organism evidence="2 3">
    <name type="scientific">Paraburkholderia youngii</name>
    <dbReference type="NCBI Taxonomy" id="2782701"/>
    <lineage>
        <taxon>Bacteria</taxon>
        <taxon>Pseudomonadati</taxon>
        <taxon>Pseudomonadota</taxon>
        <taxon>Betaproteobacteria</taxon>
        <taxon>Burkholderiales</taxon>
        <taxon>Burkholderiaceae</taxon>
        <taxon>Paraburkholderia</taxon>
    </lineage>
</organism>
<evidence type="ECO:0000313" key="2">
    <source>
        <dbReference type="EMBL" id="MBB5404474.1"/>
    </source>
</evidence>
<gene>
    <name evidence="2" type="ORF">HDG41_006570</name>
</gene>
<protein>
    <submittedName>
        <fullName evidence="2">Uncharacterized protein</fullName>
    </submittedName>
</protein>
<sequence>MDFAASYHRAARQARSHVALCAVTADFDYIKAGWNGACCPFQVRAPLSPHLSWTFVMSYQDIDREIAHLEVVFNALSARDRFPLSYWHRRLHALNRSSMVPAQRQRVAHLEARLRSVGAQLDQLAGAARRGSRASPRRKDRSAVRSAR</sequence>
<dbReference type="AlphaFoldDB" id="A0A7W8P4I8"/>
<dbReference type="EMBL" id="JACHDE010000020">
    <property type="protein sequence ID" value="MBB5404474.1"/>
    <property type="molecule type" value="Genomic_DNA"/>
</dbReference>
<feature type="compositionally biased region" description="Basic residues" evidence="1">
    <location>
        <begin position="130"/>
        <end position="140"/>
    </location>
</feature>
<reference evidence="2 3" key="1">
    <citation type="submission" date="2020-08" db="EMBL/GenBank/DDBJ databases">
        <title>Genomic Encyclopedia of Type Strains, Phase IV (KMG-V): Genome sequencing to study the core and pangenomes of soil and plant-associated prokaryotes.</title>
        <authorList>
            <person name="Whitman W."/>
        </authorList>
    </citation>
    <scope>NUCLEOTIDE SEQUENCE [LARGE SCALE GENOMIC DNA]</scope>
    <source>
        <strain evidence="2 3">JPY162</strain>
    </source>
</reference>
<comment type="caution">
    <text evidence="2">The sequence shown here is derived from an EMBL/GenBank/DDBJ whole genome shotgun (WGS) entry which is preliminary data.</text>
</comment>
<dbReference type="RefSeq" id="WP_255215048.1">
    <property type="nucleotide sequence ID" value="NZ_JACHDE010000020.1"/>
</dbReference>
<dbReference type="Proteomes" id="UP000592820">
    <property type="component" value="Unassembled WGS sequence"/>
</dbReference>
<accession>A0A7W8P4I8</accession>
<name>A0A7W8P4I8_9BURK</name>
<feature type="region of interest" description="Disordered" evidence="1">
    <location>
        <begin position="125"/>
        <end position="148"/>
    </location>
</feature>
<evidence type="ECO:0000256" key="1">
    <source>
        <dbReference type="SAM" id="MobiDB-lite"/>
    </source>
</evidence>